<accession>A0A8S5NRL4</accession>
<protein>
    <submittedName>
        <fullName evidence="1">Complement C5-like protein</fullName>
    </submittedName>
</protein>
<sequence length="127" mass="14581">MKRKIDLESLPLKDWKKEATMFQDDYTAGAGTSWLLNVAKAENKMIWEMIRTIEEAPTLTPPNEPLTLEQLREMDAPVWCACKSIEGENGYWCLCRKGYITSPGGTFLEAGEIPHWPFYRRLPEGEV</sequence>
<dbReference type="EMBL" id="BK015227">
    <property type="protein sequence ID" value="DAD97007.1"/>
    <property type="molecule type" value="Genomic_DNA"/>
</dbReference>
<reference evidence="1" key="1">
    <citation type="journal article" date="2021" name="Proc. Natl. Acad. Sci. U.S.A.">
        <title>A Catalog of Tens of Thousands of Viruses from Human Metagenomes Reveals Hidden Associations with Chronic Diseases.</title>
        <authorList>
            <person name="Tisza M.J."/>
            <person name="Buck C.B."/>
        </authorList>
    </citation>
    <scope>NUCLEOTIDE SEQUENCE</scope>
    <source>
        <strain evidence="1">Ctr0w28</strain>
    </source>
</reference>
<proteinExistence type="predicted"/>
<evidence type="ECO:0000313" key="1">
    <source>
        <dbReference type="EMBL" id="DAD97007.1"/>
    </source>
</evidence>
<name>A0A8S5NRL4_9CAUD</name>
<organism evidence="1">
    <name type="scientific">Myoviridae sp. ctr0w28</name>
    <dbReference type="NCBI Taxonomy" id="2826703"/>
    <lineage>
        <taxon>Viruses</taxon>
        <taxon>Duplodnaviria</taxon>
        <taxon>Heunggongvirae</taxon>
        <taxon>Uroviricota</taxon>
        <taxon>Caudoviricetes</taxon>
    </lineage>
</organism>